<dbReference type="PANTHER" id="PTHR11850">
    <property type="entry name" value="HOMEOBOX PROTEIN TRANSCRIPTION FACTORS"/>
    <property type="match status" value="1"/>
</dbReference>
<dbReference type="Pfam" id="PF05920">
    <property type="entry name" value="Homeobox_KN"/>
    <property type="match status" value="1"/>
</dbReference>
<evidence type="ECO:0000259" key="7">
    <source>
        <dbReference type="PROSITE" id="PS50071"/>
    </source>
</evidence>
<dbReference type="GO" id="GO:0005634">
    <property type="term" value="C:nucleus"/>
    <property type="evidence" value="ECO:0007669"/>
    <property type="project" value="UniProtKB-SubCell"/>
</dbReference>
<dbReference type="OrthoDB" id="10056939at2759"/>
<feature type="compositionally biased region" description="Basic residues" evidence="6">
    <location>
        <begin position="377"/>
        <end position="386"/>
    </location>
</feature>
<feature type="region of interest" description="Disordered" evidence="6">
    <location>
        <begin position="168"/>
        <end position="209"/>
    </location>
</feature>
<feature type="compositionally biased region" description="Polar residues" evidence="6">
    <location>
        <begin position="268"/>
        <end position="280"/>
    </location>
</feature>
<keyword evidence="4" id="KW-0863">Zinc-finger</keyword>
<evidence type="ECO:0008006" key="11">
    <source>
        <dbReference type="Google" id="ProtNLM"/>
    </source>
</evidence>
<evidence type="ECO:0000259" key="8">
    <source>
        <dbReference type="PROSITE" id="PS50157"/>
    </source>
</evidence>
<dbReference type="InterPro" id="IPR006600">
    <property type="entry name" value="HTH_CenpB_DNA-bd_dom"/>
</dbReference>
<name>A0A420YDH4_9PEZI</name>
<protein>
    <recommendedName>
        <fullName evidence="11">Homeobox and C2H2 transcription factor</fullName>
    </recommendedName>
</protein>
<dbReference type="PROSITE" id="PS50157">
    <property type="entry name" value="ZINC_FINGER_C2H2_2"/>
    <property type="match status" value="1"/>
</dbReference>
<evidence type="ECO:0000313" key="10">
    <source>
        <dbReference type="Proteomes" id="UP000275385"/>
    </source>
</evidence>
<comment type="subcellular location">
    <subcellularLocation>
        <location evidence="5">Nucleus</location>
    </subcellularLocation>
</comment>
<dbReference type="GO" id="GO:0006355">
    <property type="term" value="P:regulation of DNA-templated transcription"/>
    <property type="evidence" value="ECO:0007669"/>
    <property type="project" value="InterPro"/>
</dbReference>
<evidence type="ECO:0000256" key="1">
    <source>
        <dbReference type="ARBA" id="ARBA00023125"/>
    </source>
</evidence>
<dbReference type="InterPro" id="IPR001356">
    <property type="entry name" value="HD"/>
</dbReference>
<gene>
    <name evidence="9" type="ORF">DL546_008398</name>
</gene>
<dbReference type="EMBL" id="QVQW01000018">
    <property type="protein sequence ID" value="RKU45894.1"/>
    <property type="molecule type" value="Genomic_DNA"/>
</dbReference>
<reference evidence="9 10" key="1">
    <citation type="submission" date="2018-08" db="EMBL/GenBank/DDBJ databases">
        <title>Draft genome of the lignicolous fungus Coniochaeta pulveracea.</title>
        <authorList>
            <person name="Borstlap C.J."/>
            <person name="De Witt R.N."/>
            <person name="Botha A."/>
            <person name="Volschenk H."/>
        </authorList>
    </citation>
    <scope>NUCLEOTIDE SEQUENCE [LARGE SCALE GENOMIC DNA]</scope>
    <source>
        <strain evidence="9 10">CAB683</strain>
    </source>
</reference>
<keyword evidence="2 5" id="KW-0371">Homeobox</keyword>
<accession>A0A420YDH4</accession>
<dbReference type="CDD" id="cd00086">
    <property type="entry name" value="homeodomain"/>
    <property type="match status" value="1"/>
</dbReference>
<evidence type="ECO:0000256" key="2">
    <source>
        <dbReference type="ARBA" id="ARBA00023155"/>
    </source>
</evidence>
<dbReference type="InterPro" id="IPR050224">
    <property type="entry name" value="TALE_homeobox"/>
</dbReference>
<sequence length="1164" mass="129025">MPTIPEMDEFVNWDQAEPAMAADSGVDFSSLQATAAFDLNQDPDLDLVLANVDGDDFSYWALEHFGATNPAVPVSTTTPIQADGISPVGFEGPTTYADVACANCQKGGYSCKTIDEGKFRGYCTTCVALKCECSFGLSSGAKVPYATFPSNPWPTLGNEHPRLVAEEDVQSQGPLSTLAAESAPAMSTNSVSGNNPQSISSTPAPPKVGTRFSREALKVLKNWLSTHTRNPYPTEEEKEMLQNQTGLNKTQITNWLANARRRNKTVLPRSTSPGVRSFSNPVDIPRRPMASMNPLERWQHSPPEHEPASVTDIARAITSSSTAASSSLESPYSNHFSDDGSNRSLCAVSTGSSANTSHSSSAFSFRSRGSLSSFGSRGRRRRRKNVARQQNALVNPLKTFQCTFCTETFGHKYDWQRHEKSLHLSLERWVCCPDGPREFNPENNQVCCVFCGEAGPDDAHIESHNHSDCQNKPLAERTFYRKDHLNQHLRLVHAVKFSKWSMESWRMATPEIRSRCGFCGIVMDTWKMRTEHIAEHFKSGKTMADWAGDWGFDDPVLAMVEDAMPPYLIDNERNSPMPFQASKGSTASPRNCYELLKGELAYRIAVTQEKGGGTPSDEQLQVEACRVIFGAEVFSKKASSAASSWLRDLLMSSERVTKQAQMAPIKNDERQWMASLEIIGKAHIFDDEPMEKQLQDFVDSKRFLGLTALDSELQAEACNILGRLEESSGSPCPEVYNFLLRLICQSTNWLAPFRQRAHLPRSEELVNENLRPKDPTQIDITIHNEKRLEAELSEYVQHKTSAGVVPTDADLQRQARMIIYGVDDGWNQTVADNAAWLTDFKNRHMKPSIGCSSPPQDLGSATPSTRMYTLNTMKPSQHNSASAAAPIRLGAFYLNDANCYRRLERELSRYVASSMSPKNPNSHVPSDEELQHQARWILYDSDDAWNQTAADNAEWLRRFKKTAGILNDSTIPGLPDYDTKIITQGGTGFTPPYAIPNPSTVAAVCSTGSATSPVAQYCQGIMEGRYERPGVVFCSRELEKGLSEFVTAQSLLPGWNAFPSDEELRVKAREIIGTQQTPADDQWLLERFKIMMREKLGITPSPQNRSTSQTPSSASDCAVQSTGASSATDLLSMPLDMDMSVFDSQYTDLVGEMSFDFDMNILMS</sequence>
<feature type="DNA-binding region" description="Homeobox" evidence="5">
    <location>
        <begin position="205"/>
        <end position="267"/>
    </location>
</feature>
<comment type="caution">
    <text evidence="9">The sequence shown here is derived from an EMBL/GenBank/DDBJ whole genome shotgun (WGS) entry which is preliminary data.</text>
</comment>
<feature type="region of interest" description="Disordered" evidence="6">
    <location>
        <begin position="1098"/>
        <end position="1119"/>
    </location>
</feature>
<evidence type="ECO:0000256" key="4">
    <source>
        <dbReference type="PROSITE-ProRule" id="PRU00042"/>
    </source>
</evidence>
<evidence type="ECO:0000256" key="5">
    <source>
        <dbReference type="PROSITE-ProRule" id="PRU00108"/>
    </source>
</evidence>
<organism evidence="9 10">
    <name type="scientific">Coniochaeta pulveracea</name>
    <dbReference type="NCBI Taxonomy" id="177199"/>
    <lineage>
        <taxon>Eukaryota</taxon>
        <taxon>Fungi</taxon>
        <taxon>Dikarya</taxon>
        <taxon>Ascomycota</taxon>
        <taxon>Pezizomycotina</taxon>
        <taxon>Sordariomycetes</taxon>
        <taxon>Sordariomycetidae</taxon>
        <taxon>Coniochaetales</taxon>
        <taxon>Coniochaetaceae</taxon>
        <taxon>Coniochaeta</taxon>
    </lineage>
</organism>
<dbReference type="SMART" id="SM00355">
    <property type="entry name" value="ZnF_C2H2"/>
    <property type="match status" value="2"/>
</dbReference>
<dbReference type="InterPro" id="IPR008422">
    <property type="entry name" value="KN_HD"/>
</dbReference>
<dbReference type="InterPro" id="IPR013087">
    <property type="entry name" value="Znf_C2H2_type"/>
</dbReference>
<evidence type="ECO:0000256" key="3">
    <source>
        <dbReference type="ARBA" id="ARBA00023242"/>
    </source>
</evidence>
<evidence type="ECO:0000256" key="6">
    <source>
        <dbReference type="SAM" id="MobiDB-lite"/>
    </source>
</evidence>
<dbReference type="GO" id="GO:0003677">
    <property type="term" value="F:DNA binding"/>
    <property type="evidence" value="ECO:0007669"/>
    <property type="project" value="UniProtKB-UniRule"/>
</dbReference>
<dbReference type="Gene3D" id="1.10.10.60">
    <property type="entry name" value="Homeodomain-like"/>
    <property type="match status" value="1"/>
</dbReference>
<feature type="region of interest" description="Disordered" evidence="6">
    <location>
        <begin position="267"/>
        <end position="286"/>
    </location>
</feature>
<dbReference type="PROSITE" id="PS00028">
    <property type="entry name" value="ZINC_FINGER_C2H2_1"/>
    <property type="match status" value="1"/>
</dbReference>
<feature type="compositionally biased region" description="Polar residues" evidence="6">
    <location>
        <begin position="185"/>
        <end position="202"/>
    </location>
</feature>
<dbReference type="STRING" id="177199.A0A420YDH4"/>
<keyword evidence="1 5" id="KW-0238">DNA-binding</keyword>
<dbReference type="SMART" id="SM00389">
    <property type="entry name" value="HOX"/>
    <property type="match status" value="1"/>
</dbReference>
<dbReference type="GO" id="GO:0008270">
    <property type="term" value="F:zinc ion binding"/>
    <property type="evidence" value="ECO:0007669"/>
    <property type="project" value="UniProtKB-KW"/>
</dbReference>
<evidence type="ECO:0000313" key="9">
    <source>
        <dbReference type="EMBL" id="RKU45894.1"/>
    </source>
</evidence>
<keyword evidence="4" id="KW-0862">Zinc</keyword>
<proteinExistence type="predicted"/>
<dbReference type="AlphaFoldDB" id="A0A420YDH4"/>
<dbReference type="SUPFAM" id="SSF46689">
    <property type="entry name" value="Homeodomain-like"/>
    <property type="match status" value="1"/>
</dbReference>
<dbReference type="Proteomes" id="UP000275385">
    <property type="component" value="Unassembled WGS sequence"/>
</dbReference>
<keyword evidence="10" id="KW-1185">Reference proteome</keyword>
<feature type="compositionally biased region" description="Polar residues" evidence="6">
    <location>
        <begin position="1100"/>
        <end position="1119"/>
    </location>
</feature>
<dbReference type="Pfam" id="PF03221">
    <property type="entry name" value="HTH_Tnp_Tc5"/>
    <property type="match status" value="1"/>
</dbReference>
<dbReference type="InterPro" id="IPR009057">
    <property type="entry name" value="Homeodomain-like_sf"/>
</dbReference>
<feature type="domain" description="C2H2-type" evidence="8">
    <location>
        <begin position="400"/>
        <end position="428"/>
    </location>
</feature>
<dbReference type="PROSITE" id="PS50071">
    <property type="entry name" value="HOMEOBOX_2"/>
    <property type="match status" value="1"/>
</dbReference>
<feature type="region of interest" description="Disordered" evidence="6">
    <location>
        <begin position="347"/>
        <end position="390"/>
    </location>
</feature>
<keyword evidence="4" id="KW-0479">Metal-binding</keyword>
<feature type="domain" description="Homeobox" evidence="7">
    <location>
        <begin position="203"/>
        <end position="266"/>
    </location>
</feature>
<keyword evidence="3 5" id="KW-0539">Nucleus</keyword>
<feature type="compositionally biased region" description="Low complexity" evidence="6">
    <location>
        <begin position="349"/>
        <end position="376"/>
    </location>
</feature>